<dbReference type="GO" id="GO:0050660">
    <property type="term" value="F:flavin adenine dinucleotide binding"/>
    <property type="evidence" value="ECO:0007669"/>
    <property type="project" value="InterPro"/>
</dbReference>
<dbReference type="EMBL" id="KL198066">
    <property type="protein sequence ID" value="KDQ10552.1"/>
    <property type="molecule type" value="Genomic_DNA"/>
</dbReference>
<accession>A0A067MF92</accession>
<keyword evidence="3" id="KW-1185">Reference proteome</keyword>
<feature type="domain" description="Berberine/berberine-like" evidence="1">
    <location>
        <begin position="75"/>
        <end position="111"/>
    </location>
</feature>
<dbReference type="InParanoid" id="A0A067MF92"/>
<dbReference type="Gene3D" id="3.40.462.20">
    <property type="match status" value="1"/>
</dbReference>
<name>A0A067MF92_BOTB1</name>
<dbReference type="Pfam" id="PF08031">
    <property type="entry name" value="BBE"/>
    <property type="match status" value="1"/>
</dbReference>
<dbReference type="InterPro" id="IPR016169">
    <property type="entry name" value="FAD-bd_PCMH_sub2"/>
</dbReference>
<dbReference type="STRING" id="930990.A0A067MF92"/>
<dbReference type="GO" id="GO:0016491">
    <property type="term" value="F:oxidoreductase activity"/>
    <property type="evidence" value="ECO:0007669"/>
    <property type="project" value="InterPro"/>
</dbReference>
<protein>
    <recommendedName>
        <fullName evidence="1">Berberine/berberine-like domain-containing protein</fullName>
    </recommendedName>
</protein>
<reference evidence="3" key="1">
    <citation type="journal article" date="2014" name="Proc. Natl. Acad. Sci. U.S.A.">
        <title>Extensive sampling of basidiomycete genomes demonstrates inadequacy of the white-rot/brown-rot paradigm for wood decay fungi.</title>
        <authorList>
            <person name="Riley R."/>
            <person name="Salamov A.A."/>
            <person name="Brown D.W."/>
            <person name="Nagy L.G."/>
            <person name="Floudas D."/>
            <person name="Held B.W."/>
            <person name="Levasseur A."/>
            <person name="Lombard V."/>
            <person name="Morin E."/>
            <person name="Otillar R."/>
            <person name="Lindquist E.A."/>
            <person name="Sun H."/>
            <person name="LaButti K.M."/>
            <person name="Schmutz J."/>
            <person name="Jabbour D."/>
            <person name="Luo H."/>
            <person name="Baker S.E."/>
            <person name="Pisabarro A.G."/>
            <person name="Walton J.D."/>
            <person name="Blanchette R.A."/>
            <person name="Henrissat B."/>
            <person name="Martin F."/>
            <person name="Cullen D."/>
            <person name="Hibbett D.S."/>
            <person name="Grigoriev I.V."/>
        </authorList>
    </citation>
    <scope>NUCLEOTIDE SEQUENCE [LARGE SCALE GENOMIC DNA]</scope>
    <source>
        <strain evidence="3">FD-172 SS1</strain>
    </source>
</reference>
<dbReference type="Proteomes" id="UP000027195">
    <property type="component" value="Unassembled WGS sequence"/>
</dbReference>
<dbReference type="OrthoDB" id="9983560at2759"/>
<sequence>MSLLWIDKLRSGKVDQPAPNAAAVNPSWRTGFRHVMIERKWPSNINRDLLDRTAIREDLTRKTQELAQFAPGMGAYMNEAYASKLEWQKTLWEDNYPCLLETKPKYDPSGVLTCGD</sequence>
<dbReference type="AlphaFoldDB" id="A0A067MF92"/>
<gene>
    <name evidence="2" type="ORF">BOTBODRAFT_489531</name>
</gene>
<evidence type="ECO:0000259" key="1">
    <source>
        <dbReference type="Pfam" id="PF08031"/>
    </source>
</evidence>
<evidence type="ECO:0000313" key="2">
    <source>
        <dbReference type="EMBL" id="KDQ10552.1"/>
    </source>
</evidence>
<evidence type="ECO:0000313" key="3">
    <source>
        <dbReference type="Proteomes" id="UP000027195"/>
    </source>
</evidence>
<dbReference type="InterPro" id="IPR012951">
    <property type="entry name" value="BBE"/>
</dbReference>
<dbReference type="Gene3D" id="3.30.465.10">
    <property type="match status" value="1"/>
</dbReference>
<dbReference type="HOGENOM" id="CLU_2096481_0_0_1"/>
<organism evidence="2 3">
    <name type="scientific">Botryobasidium botryosum (strain FD-172 SS1)</name>
    <dbReference type="NCBI Taxonomy" id="930990"/>
    <lineage>
        <taxon>Eukaryota</taxon>
        <taxon>Fungi</taxon>
        <taxon>Dikarya</taxon>
        <taxon>Basidiomycota</taxon>
        <taxon>Agaricomycotina</taxon>
        <taxon>Agaricomycetes</taxon>
        <taxon>Cantharellales</taxon>
        <taxon>Botryobasidiaceae</taxon>
        <taxon>Botryobasidium</taxon>
    </lineage>
</organism>
<proteinExistence type="predicted"/>